<evidence type="ECO:0000256" key="1">
    <source>
        <dbReference type="SAM" id="SignalP"/>
    </source>
</evidence>
<gene>
    <name evidence="2" type="ORF">QVD17_41754</name>
</gene>
<dbReference type="EMBL" id="JAUHHV010000012">
    <property type="protein sequence ID" value="KAK1406455.1"/>
    <property type="molecule type" value="Genomic_DNA"/>
</dbReference>
<organism evidence="2 3">
    <name type="scientific">Tagetes erecta</name>
    <name type="common">African marigold</name>
    <dbReference type="NCBI Taxonomy" id="13708"/>
    <lineage>
        <taxon>Eukaryota</taxon>
        <taxon>Viridiplantae</taxon>
        <taxon>Streptophyta</taxon>
        <taxon>Embryophyta</taxon>
        <taxon>Tracheophyta</taxon>
        <taxon>Spermatophyta</taxon>
        <taxon>Magnoliopsida</taxon>
        <taxon>eudicotyledons</taxon>
        <taxon>Gunneridae</taxon>
        <taxon>Pentapetalae</taxon>
        <taxon>asterids</taxon>
        <taxon>campanulids</taxon>
        <taxon>Asterales</taxon>
        <taxon>Asteraceae</taxon>
        <taxon>Asteroideae</taxon>
        <taxon>Heliantheae alliance</taxon>
        <taxon>Tageteae</taxon>
        <taxon>Tagetes</taxon>
    </lineage>
</organism>
<keyword evidence="3" id="KW-1185">Reference proteome</keyword>
<feature type="signal peptide" evidence="1">
    <location>
        <begin position="1"/>
        <end position="19"/>
    </location>
</feature>
<evidence type="ECO:0000313" key="2">
    <source>
        <dbReference type="EMBL" id="KAK1406455.1"/>
    </source>
</evidence>
<protein>
    <submittedName>
        <fullName evidence="2">Uncharacterized protein</fullName>
    </submittedName>
</protein>
<name>A0AAD8N941_TARER</name>
<evidence type="ECO:0000313" key="3">
    <source>
        <dbReference type="Proteomes" id="UP001229421"/>
    </source>
</evidence>
<keyword evidence="1" id="KW-0732">Signal</keyword>
<comment type="caution">
    <text evidence="2">The sequence shown here is derived from an EMBL/GenBank/DDBJ whole genome shotgun (WGS) entry which is preliminary data.</text>
</comment>
<sequence length="154" mass="16839">MRQLRLELMTSMLFAQVLTTRPDLPEHSSTSDQVIELVRGGDGMEVANDGVAIKGDFVGLLVELYEIETVNDRCILTFIAITPKLSSLYDIGIYNDELLGLANILHCKVGKLPFPYLGLNVGANVNLIKKLGKDCGIVQHSSLKLEGKEPANGR</sequence>
<reference evidence="2" key="1">
    <citation type="journal article" date="2023" name="bioRxiv">
        <title>Improved chromosome-level genome assembly for marigold (Tagetes erecta).</title>
        <authorList>
            <person name="Jiang F."/>
            <person name="Yuan L."/>
            <person name="Wang S."/>
            <person name="Wang H."/>
            <person name="Xu D."/>
            <person name="Wang A."/>
            <person name="Fan W."/>
        </authorList>
    </citation>
    <scope>NUCLEOTIDE SEQUENCE</scope>
    <source>
        <strain evidence="2">WSJ</strain>
        <tissue evidence="2">Leaf</tissue>
    </source>
</reference>
<dbReference type="Proteomes" id="UP001229421">
    <property type="component" value="Unassembled WGS sequence"/>
</dbReference>
<proteinExistence type="predicted"/>
<accession>A0AAD8N941</accession>
<feature type="chain" id="PRO_5041984995" evidence="1">
    <location>
        <begin position="20"/>
        <end position="154"/>
    </location>
</feature>
<dbReference type="AlphaFoldDB" id="A0AAD8N941"/>